<evidence type="ECO:0000313" key="3">
    <source>
        <dbReference type="EMBL" id="RBI67800.1"/>
    </source>
</evidence>
<evidence type="ECO:0008006" key="5">
    <source>
        <dbReference type="Google" id="ProtNLM"/>
    </source>
</evidence>
<dbReference type="OrthoDB" id="255821at2"/>
<evidence type="ECO:0000256" key="2">
    <source>
        <dbReference type="ARBA" id="ARBA00022679"/>
    </source>
</evidence>
<dbReference type="GO" id="GO:0016757">
    <property type="term" value="F:glycosyltransferase activity"/>
    <property type="evidence" value="ECO:0007669"/>
    <property type="project" value="UniProtKB-KW"/>
</dbReference>
<dbReference type="PANTHER" id="PTHR12526">
    <property type="entry name" value="GLYCOSYLTRANSFERASE"/>
    <property type="match status" value="1"/>
</dbReference>
<evidence type="ECO:0000256" key="1">
    <source>
        <dbReference type="ARBA" id="ARBA00022676"/>
    </source>
</evidence>
<dbReference type="RefSeq" id="WP_113269448.1">
    <property type="nucleotide sequence ID" value="NZ_QNTU01000004.1"/>
</dbReference>
<dbReference type="PANTHER" id="PTHR12526:SF510">
    <property type="entry name" value="D-INOSITOL 3-PHOSPHATE GLYCOSYLTRANSFERASE"/>
    <property type="match status" value="1"/>
</dbReference>
<accession>A0A365TPG3</accession>
<keyword evidence="4" id="KW-1185">Reference proteome</keyword>
<dbReference type="CDD" id="cd03801">
    <property type="entry name" value="GT4_PimA-like"/>
    <property type="match status" value="1"/>
</dbReference>
<organism evidence="3 4">
    <name type="scientific">Vreelandella sulfidaeris</name>
    <dbReference type="NCBI Taxonomy" id="115553"/>
    <lineage>
        <taxon>Bacteria</taxon>
        <taxon>Pseudomonadati</taxon>
        <taxon>Pseudomonadota</taxon>
        <taxon>Gammaproteobacteria</taxon>
        <taxon>Oceanospirillales</taxon>
        <taxon>Halomonadaceae</taxon>
        <taxon>Vreelandella</taxon>
    </lineage>
</organism>
<gene>
    <name evidence="3" type="ORF">DQ400_08945</name>
</gene>
<dbReference type="SUPFAM" id="SSF53756">
    <property type="entry name" value="UDP-Glycosyltransferase/glycogen phosphorylase"/>
    <property type="match status" value="1"/>
</dbReference>
<dbReference type="Gene3D" id="3.40.50.2000">
    <property type="entry name" value="Glycogen Phosphorylase B"/>
    <property type="match status" value="1"/>
</dbReference>
<proteinExistence type="predicted"/>
<dbReference type="EMBL" id="QNTU01000004">
    <property type="protein sequence ID" value="RBI67800.1"/>
    <property type="molecule type" value="Genomic_DNA"/>
</dbReference>
<sequence>MVKNTPASANQKRKPRILWANPFCLLDTSSGASMAVRQMLLQLVARGYEVQILGATVFDNPKGMGRLKEQFPDLNAHLHQLIEAEDGPLAHQLVVSFSHNRNHFTTHEEGLWYSQYLYMLDSFKPDVVWFYGGQTLDILISDEARDRGIPVAFYLANGNYKASRWCRDVDLILTDSQATADMYRKTVGYVAKPIGSFLDPELFVAAEHESKRLLFVNPSWQKGASVFVQLAEKLERERPDIELEVVEARADWPAVLRDTTRRMGETRSFLSNVSITANTSDMRGPYSRARVLVAPSLWWESSGRVLAEAMLNGIPALITNRGGMPEMIGDAGIVFDFPDVCYEEPYQHLLSEEELQPLFNAAVAFFDDEALYQAYVKRAKKIGEKHHIDRATERLINALTPLVQLKAGNKDFSFTQKKRHRQGLASQATKPKFQVDKSLQQLNNAREHGSYASEPQANRLWLTDDFTWQIKGKIMVLDNRASLIKSGLADQMAATEAFGIVAFDPASEIKDANHYEGNNYIQLFQHALLGDGKATTLHACVAPEMTSTLTPLPAEKLPKRHHLGAKPLAELPINTVALDSIDGLGSLDWLILDELCNAMAVLENGNKSLTDTLLIQARVAFQFTHKCQPSFSELQHWASRNGFRFYRFHNISYYSHFPEKLSAKTACATEQESADVLFLPSHERMAALSNEARMKLAFILSAGFAAHDMAFELIAEVSQEKALEFLEAYSLLPSSSQNKNLKNEFFDIKKRAKNLKIKSTKEVVELRDFLYEEARKKLSEFLNEYHGLDKGARFWDICLHYFLGQSFISSYLARWNNGLLNSQPGGDITTHFPCSELMELDGKAYAKVDENSPFFEKCFTELEKSPRRLLSYKNEQFFSKFITIKQHLNGELKGTKEYAFDLGSHCHDYWKKEFSKKGVKLVKLPPFWIENYKNVDFEARAELANLDITAPLEKFSGFWSSLAMSLPAELLELFPEFLMKCESITKKYSPKIVLSTQLADVTCRIIAALYADKGIPLHLQQHGGAYGEYPSHIGIYEIRISDIFYTWGWEGGNHKLRSAPPHRLELLAKAYEEVEKYVDKKNEILIIGPHRPLVPPLHEGTEHDPRGDKKLFYFLENIACSSDEKVVFRFRRQHGFDESFENEIKSFLPKGSMVDFQDRSIVEAYAKAKRVVIVDPFTTSALECEYLGIPYQVLNKASKEFYDIPSFVSDVYS</sequence>
<keyword evidence="1" id="KW-0328">Glycosyltransferase</keyword>
<keyword evidence="2" id="KW-0808">Transferase</keyword>
<dbReference type="Proteomes" id="UP000252204">
    <property type="component" value="Unassembled WGS sequence"/>
</dbReference>
<dbReference type="Pfam" id="PF13692">
    <property type="entry name" value="Glyco_trans_1_4"/>
    <property type="match status" value="1"/>
</dbReference>
<comment type="caution">
    <text evidence="3">The sequence shown here is derived from an EMBL/GenBank/DDBJ whole genome shotgun (WGS) entry which is preliminary data.</text>
</comment>
<protein>
    <recommendedName>
        <fullName evidence="5">Glycosyl transferase family 1 domain-containing protein</fullName>
    </recommendedName>
</protein>
<name>A0A365TPG3_9GAMM</name>
<dbReference type="AlphaFoldDB" id="A0A365TPG3"/>
<reference evidence="4" key="1">
    <citation type="submission" date="2018-06" db="EMBL/GenBank/DDBJ databases">
        <title>Whole genome sequencing of four bacterial strains from South Shetland trench revealing bio-synthetic gene clusters.</title>
        <authorList>
            <person name="Abdel-Mageed W.M."/>
            <person name="Lehri B."/>
            <person name="Jarmusch S."/>
            <person name="Miranda K."/>
            <person name="Goodfellow M."/>
            <person name="Jaspars M."/>
            <person name="Karlyshev A.V."/>
        </authorList>
    </citation>
    <scope>NUCLEOTIDE SEQUENCE [LARGE SCALE GENOMIC DNA]</scope>
    <source>
        <strain evidence="4">SST4</strain>
    </source>
</reference>
<evidence type="ECO:0000313" key="4">
    <source>
        <dbReference type="Proteomes" id="UP000252204"/>
    </source>
</evidence>